<sequence>MTRFMLLPGLHRTRIDSATIQLGVDPETALLLESPRPQVSELLDRLETAMTEKQYYGAARSLGLDDVDAGGLLRLLRHGRLLIDPAAFRSRDAAADRRAQHHSETAALSLRRTDCPAELMSRRERRRIWVSGETDMVTEFTELLYRSGVGAVAAPGRRGGPPDLAVLLDPRQPADLVARSHARRDLPYLMVTTMDGAVNVGPLVIPGRTACAACVEHHITDVVPNWRRNGAAPAPLEAALRGLAVATAACQALQYLDGVTGQIESATIQLRAPFGLRHREWTPHPACGCAPAIADRADRVRYVPAS</sequence>
<dbReference type="Gene3D" id="3.40.50.720">
    <property type="entry name" value="NAD(P)-binding Rossmann-like Domain"/>
    <property type="match status" value="1"/>
</dbReference>
<gene>
    <name evidence="1" type="ORF">LX16_0844</name>
</gene>
<dbReference type="AlphaFoldDB" id="A0A562VBA1"/>
<dbReference type="Proteomes" id="UP000321617">
    <property type="component" value="Unassembled WGS sequence"/>
</dbReference>
<accession>A0A562VBA1</accession>
<keyword evidence="2" id="KW-1185">Reference proteome</keyword>
<dbReference type="RefSeq" id="WP_147133352.1">
    <property type="nucleotide sequence ID" value="NZ_BAABIJ010000001.1"/>
</dbReference>
<dbReference type="EMBL" id="VLLL01000005">
    <property type="protein sequence ID" value="TWJ15145.1"/>
    <property type="molecule type" value="Genomic_DNA"/>
</dbReference>
<proteinExistence type="predicted"/>
<evidence type="ECO:0000313" key="2">
    <source>
        <dbReference type="Proteomes" id="UP000321617"/>
    </source>
</evidence>
<protein>
    <recommendedName>
        <fullName evidence="3">Bacteriocin biosynthesis cyclodehydratase domain-containing protein</fullName>
    </recommendedName>
</protein>
<comment type="caution">
    <text evidence="1">The sequence shown here is derived from an EMBL/GenBank/DDBJ whole genome shotgun (WGS) entry which is preliminary data.</text>
</comment>
<dbReference type="OrthoDB" id="4426339at2"/>
<reference evidence="1 2" key="1">
    <citation type="journal article" date="2013" name="Stand. Genomic Sci.">
        <title>Genomic Encyclopedia of Type Strains, Phase I: The one thousand microbial genomes (KMG-I) project.</title>
        <authorList>
            <person name="Kyrpides N.C."/>
            <person name="Woyke T."/>
            <person name="Eisen J.A."/>
            <person name="Garrity G."/>
            <person name="Lilburn T.G."/>
            <person name="Beck B.J."/>
            <person name="Whitman W.B."/>
            <person name="Hugenholtz P."/>
            <person name="Klenk H.P."/>
        </authorList>
    </citation>
    <scope>NUCLEOTIDE SEQUENCE [LARGE SCALE GENOMIC DNA]</scope>
    <source>
        <strain evidence="1 2">DSM 45044</strain>
    </source>
</reference>
<evidence type="ECO:0008006" key="3">
    <source>
        <dbReference type="Google" id="ProtNLM"/>
    </source>
</evidence>
<evidence type="ECO:0000313" key="1">
    <source>
        <dbReference type="EMBL" id="TWJ15145.1"/>
    </source>
</evidence>
<organism evidence="1 2">
    <name type="scientific">Stackebrandtia albiflava</name>
    <dbReference type="NCBI Taxonomy" id="406432"/>
    <lineage>
        <taxon>Bacteria</taxon>
        <taxon>Bacillati</taxon>
        <taxon>Actinomycetota</taxon>
        <taxon>Actinomycetes</taxon>
        <taxon>Glycomycetales</taxon>
        <taxon>Glycomycetaceae</taxon>
        <taxon>Stackebrandtia</taxon>
    </lineage>
</organism>
<name>A0A562VBA1_9ACTN</name>